<dbReference type="PROSITE" id="PS51679">
    <property type="entry name" value="SAM_MT_C5"/>
    <property type="match status" value="1"/>
</dbReference>
<dbReference type="PANTHER" id="PTHR10629">
    <property type="entry name" value="CYTOSINE-SPECIFIC METHYLTRANSFERASE"/>
    <property type="match status" value="1"/>
</dbReference>
<keyword evidence="9" id="KW-1185">Reference proteome</keyword>
<proteinExistence type="inferred from homology"/>
<dbReference type="InterPro" id="IPR029063">
    <property type="entry name" value="SAM-dependent_MTases_sf"/>
</dbReference>
<dbReference type="Proteomes" id="UP000051658">
    <property type="component" value="Unassembled WGS sequence"/>
</dbReference>
<evidence type="ECO:0000256" key="6">
    <source>
        <dbReference type="PROSITE-ProRule" id="PRU01016"/>
    </source>
</evidence>
<keyword evidence="4 6" id="KW-0949">S-adenosyl-L-methionine</keyword>
<dbReference type="GO" id="GO:0044027">
    <property type="term" value="P:negative regulation of gene expression via chromosomal CpG island methylation"/>
    <property type="evidence" value="ECO:0007669"/>
    <property type="project" value="TreeGrafter"/>
</dbReference>
<evidence type="ECO:0000256" key="4">
    <source>
        <dbReference type="ARBA" id="ARBA00022691"/>
    </source>
</evidence>
<dbReference type="EC" id="2.1.1.37" evidence="1"/>
<dbReference type="GO" id="GO:0009307">
    <property type="term" value="P:DNA restriction-modification system"/>
    <property type="evidence" value="ECO:0007669"/>
    <property type="project" value="UniProtKB-KW"/>
</dbReference>
<dbReference type="Gene3D" id="3.40.50.150">
    <property type="entry name" value="Vaccinia Virus protein VP39"/>
    <property type="match status" value="1"/>
</dbReference>
<dbReference type="eggNOG" id="COG0270">
    <property type="taxonomic scope" value="Bacteria"/>
</dbReference>
<dbReference type="GO" id="GO:0032259">
    <property type="term" value="P:methylation"/>
    <property type="evidence" value="ECO:0007669"/>
    <property type="project" value="UniProtKB-KW"/>
</dbReference>
<keyword evidence="3 6" id="KW-0808">Transferase</keyword>
<evidence type="ECO:0000256" key="5">
    <source>
        <dbReference type="ARBA" id="ARBA00022747"/>
    </source>
</evidence>
<dbReference type="PRINTS" id="PR00105">
    <property type="entry name" value="C5METTRFRASE"/>
</dbReference>
<dbReference type="PANTHER" id="PTHR10629:SF52">
    <property type="entry name" value="DNA (CYTOSINE-5)-METHYLTRANSFERASE 1"/>
    <property type="match status" value="1"/>
</dbReference>
<evidence type="ECO:0000256" key="3">
    <source>
        <dbReference type="ARBA" id="ARBA00022679"/>
    </source>
</evidence>
<comment type="caution">
    <text evidence="8">The sequence shown here is derived from an EMBL/GenBank/DDBJ whole genome shotgun (WGS) entry which is preliminary data.</text>
</comment>
<dbReference type="PATRIC" id="fig|1449336.4.peg.1054"/>
<dbReference type="Gene3D" id="3.90.120.10">
    <property type="entry name" value="DNA Methylase, subunit A, domain 2"/>
    <property type="match status" value="1"/>
</dbReference>
<dbReference type="RefSeq" id="WP_034568522.1">
    <property type="nucleotide sequence ID" value="NZ_JQBS01000001.1"/>
</dbReference>
<sequence length="418" mass="48348">MLNIIDLFSGAGGLTEGFRNNSFNLLAHVEMDEATSKTLKIRDAYYYLKSTGNLTKYCSYIEGKISYDEFLAEIPEEIAGKVMNITISEETLPEIFRKIDSQPDSNTVHGIIGGPPCQAYSTIGRARNEKIKESDERIYLYKYYLKFLEKYNPDFFVFENVKGLISFKDLDGYNLLDKIKYEFTNVISINHYHIQIKLINCADFGVPQVRERLFIFGYKTSMQKFDFFKSLEQFQEKPPIIKELFKDLPKLKSGETKNTYSSLLPSEYVSKNLRNVEIPLTQNICRPNNENDLKIYNIVANERIKNRNVKYSDLPSELITHKKSDIFLDRFKAVNGNGFSHTVVAHISKDGHYYIHPDVSQNRSITVREAARIQTFPDDFYFESSRTAAFKQIGNAVPPHFSKIISQNILENLYAYDR</sequence>
<dbReference type="InterPro" id="IPR050390">
    <property type="entry name" value="C5-Methyltransferase"/>
</dbReference>
<dbReference type="AlphaFoldDB" id="A0A0R2HZ99"/>
<evidence type="ECO:0000256" key="2">
    <source>
        <dbReference type="ARBA" id="ARBA00022603"/>
    </source>
</evidence>
<evidence type="ECO:0000256" key="7">
    <source>
        <dbReference type="RuleBase" id="RU000416"/>
    </source>
</evidence>
<dbReference type="GO" id="GO:0003677">
    <property type="term" value="F:DNA binding"/>
    <property type="evidence" value="ECO:0007669"/>
    <property type="project" value="TreeGrafter"/>
</dbReference>
<organism evidence="8 9">
    <name type="scientific">Carnobacterium divergens DSM 20623</name>
    <dbReference type="NCBI Taxonomy" id="1449336"/>
    <lineage>
        <taxon>Bacteria</taxon>
        <taxon>Bacillati</taxon>
        <taxon>Bacillota</taxon>
        <taxon>Bacilli</taxon>
        <taxon>Lactobacillales</taxon>
        <taxon>Carnobacteriaceae</taxon>
        <taxon>Carnobacterium</taxon>
    </lineage>
</organism>
<accession>A0A0R2HZ99</accession>
<name>A0A0R2HZ99_CARDV</name>
<dbReference type="EMBL" id="JQBS01000001">
    <property type="protein sequence ID" value="KRN57774.1"/>
    <property type="molecule type" value="Genomic_DNA"/>
</dbReference>
<feature type="active site" evidence="6">
    <location>
        <position position="117"/>
    </location>
</feature>
<dbReference type="InterPro" id="IPR001525">
    <property type="entry name" value="C5_MeTfrase"/>
</dbReference>
<evidence type="ECO:0000313" key="9">
    <source>
        <dbReference type="Proteomes" id="UP000051658"/>
    </source>
</evidence>
<dbReference type="Pfam" id="PF00145">
    <property type="entry name" value="DNA_methylase"/>
    <property type="match status" value="2"/>
</dbReference>
<keyword evidence="5" id="KW-0680">Restriction system</keyword>
<comment type="similarity">
    <text evidence="6 7">Belongs to the class I-like SAM-binding methyltransferase superfamily. C5-methyltransferase family.</text>
</comment>
<gene>
    <name evidence="8" type="ORF">IV74_GL001029</name>
</gene>
<dbReference type="NCBIfam" id="TIGR00675">
    <property type="entry name" value="dcm"/>
    <property type="match status" value="1"/>
</dbReference>
<protein>
    <recommendedName>
        <fullName evidence="1">DNA (cytosine-5-)-methyltransferase</fullName>
        <ecNumber evidence="1">2.1.1.37</ecNumber>
    </recommendedName>
</protein>
<keyword evidence="2 6" id="KW-0489">Methyltransferase</keyword>
<dbReference type="SUPFAM" id="SSF53335">
    <property type="entry name" value="S-adenosyl-L-methionine-dependent methyltransferases"/>
    <property type="match status" value="1"/>
</dbReference>
<dbReference type="GeneID" id="89589538"/>
<dbReference type="GO" id="GO:0003886">
    <property type="term" value="F:DNA (cytosine-5-)-methyltransferase activity"/>
    <property type="evidence" value="ECO:0007669"/>
    <property type="project" value="UniProtKB-EC"/>
</dbReference>
<reference evidence="8 9" key="1">
    <citation type="journal article" date="2015" name="Genome Announc.">
        <title>Expanding the biotechnology potential of lactobacilli through comparative genomics of 213 strains and associated genera.</title>
        <authorList>
            <person name="Sun Z."/>
            <person name="Harris H.M."/>
            <person name="McCann A."/>
            <person name="Guo C."/>
            <person name="Argimon S."/>
            <person name="Zhang W."/>
            <person name="Yang X."/>
            <person name="Jeffery I.B."/>
            <person name="Cooney J.C."/>
            <person name="Kagawa T.F."/>
            <person name="Liu W."/>
            <person name="Song Y."/>
            <person name="Salvetti E."/>
            <person name="Wrobel A."/>
            <person name="Rasinkangas P."/>
            <person name="Parkhill J."/>
            <person name="Rea M.C."/>
            <person name="O'Sullivan O."/>
            <person name="Ritari J."/>
            <person name="Douillard F.P."/>
            <person name="Paul Ross R."/>
            <person name="Yang R."/>
            <person name="Briner A.E."/>
            <person name="Felis G.E."/>
            <person name="de Vos W.M."/>
            <person name="Barrangou R."/>
            <person name="Klaenhammer T.R."/>
            <person name="Caufield P.W."/>
            <person name="Cui Y."/>
            <person name="Zhang H."/>
            <person name="O'Toole P.W."/>
        </authorList>
    </citation>
    <scope>NUCLEOTIDE SEQUENCE [LARGE SCALE GENOMIC DNA]</scope>
    <source>
        <strain evidence="8 9">DSM 20623</strain>
    </source>
</reference>
<evidence type="ECO:0000256" key="1">
    <source>
        <dbReference type="ARBA" id="ARBA00011975"/>
    </source>
</evidence>
<evidence type="ECO:0000313" key="8">
    <source>
        <dbReference type="EMBL" id="KRN57774.1"/>
    </source>
</evidence>